<dbReference type="RefSeq" id="WP_106722930.1">
    <property type="nucleotide sequence ID" value="NZ_PXYL01000002.1"/>
</dbReference>
<proteinExistence type="predicted"/>
<evidence type="ECO:0000256" key="1">
    <source>
        <dbReference type="SAM" id="SignalP"/>
    </source>
</evidence>
<comment type="caution">
    <text evidence="2">The sequence shown here is derived from an EMBL/GenBank/DDBJ whole genome shotgun (WGS) entry which is preliminary data.</text>
</comment>
<sequence>MRLLLASTILAALTATAHAEMKVSFDWGPTKKCFDPNSPPFKVSGVPSGTATLDFHMTDKNAPNFNHGGGQVPYKGEASVPYGAFKYKGPCPPSGTHTYVFTVKALDAKGKVLATAKAQRDFAHQS</sequence>
<feature type="chain" id="PRO_5015199006" evidence="1">
    <location>
        <begin position="20"/>
        <end position="126"/>
    </location>
</feature>
<dbReference type="Pfam" id="PF01161">
    <property type="entry name" value="PBP"/>
    <property type="match status" value="1"/>
</dbReference>
<dbReference type="Proteomes" id="UP000240653">
    <property type="component" value="Unassembled WGS sequence"/>
</dbReference>
<evidence type="ECO:0000313" key="2">
    <source>
        <dbReference type="EMBL" id="PSJ63192.1"/>
    </source>
</evidence>
<accession>A0A2P7SL29</accession>
<evidence type="ECO:0000313" key="3">
    <source>
        <dbReference type="Proteomes" id="UP000240653"/>
    </source>
</evidence>
<dbReference type="AlphaFoldDB" id="A0A2P7SL29"/>
<dbReference type="InterPro" id="IPR008914">
    <property type="entry name" value="PEBP"/>
</dbReference>
<reference evidence="2 3" key="1">
    <citation type="submission" date="2018-03" db="EMBL/GenBank/DDBJ databases">
        <title>The draft genome of Mesorhizobium soli JCM 19897.</title>
        <authorList>
            <person name="Li L."/>
            <person name="Liu L."/>
            <person name="Liang L."/>
            <person name="Wang T."/>
            <person name="Zhang X."/>
        </authorList>
    </citation>
    <scope>NUCLEOTIDE SEQUENCE [LARGE SCALE GENOMIC DNA]</scope>
    <source>
        <strain evidence="2 3">JCM 19897</strain>
    </source>
</reference>
<dbReference type="SUPFAM" id="SSF49777">
    <property type="entry name" value="PEBP-like"/>
    <property type="match status" value="1"/>
</dbReference>
<keyword evidence="1" id="KW-0732">Signal</keyword>
<name>A0A2P7SL29_9HYPH</name>
<dbReference type="Gene3D" id="3.90.280.10">
    <property type="entry name" value="PEBP-like"/>
    <property type="match status" value="1"/>
</dbReference>
<feature type="signal peptide" evidence="1">
    <location>
        <begin position="1"/>
        <end position="19"/>
    </location>
</feature>
<dbReference type="OrthoDB" id="9797506at2"/>
<dbReference type="EMBL" id="PXYL01000002">
    <property type="protein sequence ID" value="PSJ63192.1"/>
    <property type="molecule type" value="Genomic_DNA"/>
</dbReference>
<keyword evidence="3" id="KW-1185">Reference proteome</keyword>
<organism evidence="2 3">
    <name type="scientific">Pseudaminobacter soli</name>
    <name type="common">ex Li et al. 2025</name>
    <dbReference type="NCBI Taxonomy" id="1295366"/>
    <lineage>
        <taxon>Bacteria</taxon>
        <taxon>Pseudomonadati</taxon>
        <taxon>Pseudomonadota</taxon>
        <taxon>Alphaproteobacteria</taxon>
        <taxon>Hyphomicrobiales</taxon>
        <taxon>Phyllobacteriaceae</taxon>
        <taxon>Pseudaminobacter</taxon>
    </lineage>
</organism>
<gene>
    <name evidence="2" type="ORF">C7I85_05535</name>
</gene>
<dbReference type="InterPro" id="IPR036610">
    <property type="entry name" value="PEBP-like_sf"/>
</dbReference>
<protein>
    <submittedName>
        <fullName evidence="2">Phospholipid-binding protein</fullName>
    </submittedName>
</protein>